<evidence type="ECO:0000313" key="1">
    <source>
        <dbReference type="EMBL" id="QHG90178.2"/>
    </source>
</evidence>
<dbReference type="Proteomes" id="UP000464283">
    <property type="component" value="Chromosome"/>
</dbReference>
<dbReference type="RefSeq" id="WP_129692538.1">
    <property type="nucleotide sequence ID" value="NZ_AGFP01000048.1"/>
</dbReference>
<sequence length="85" mass="10327">MSYYKKITDYKLTHHSNKRIRERMKIEHLEDHKIYELIEDLIKHATLEFVFPNGDRKMTNHQHHIQFVITKDNVIKTVINLKGKN</sequence>
<organism evidence="1 2">
    <name type="scientific">Malacoplasma iowae 695</name>
    <dbReference type="NCBI Taxonomy" id="1048830"/>
    <lineage>
        <taxon>Bacteria</taxon>
        <taxon>Bacillati</taxon>
        <taxon>Mycoplasmatota</taxon>
        <taxon>Mycoplasmoidales</taxon>
        <taxon>Mycoplasmoidaceae</taxon>
        <taxon>Malacoplasma</taxon>
    </lineage>
</organism>
<dbReference type="GeneID" id="96866498"/>
<dbReference type="AlphaFoldDB" id="A0A6P1LFE6"/>
<dbReference type="EMBL" id="CP033512">
    <property type="protein sequence ID" value="QHG90178.2"/>
    <property type="molecule type" value="Genomic_DNA"/>
</dbReference>
<proteinExistence type="predicted"/>
<dbReference type="KEGG" id="miw:EER00_04820"/>
<protein>
    <recommendedName>
        <fullName evidence="3">DUF4258 domain-containing protein</fullName>
    </recommendedName>
</protein>
<gene>
    <name evidence="1" type="ORF">EER00_04820</name>
</gene>
<accession>A0A6P1LFE6</accession>
<evidence type="ECO:0000313" key="2">
    <source>
        <dbReference type="Proteomes" id="UP000464283"/>
    </source>
</evidence>
<name>A0A6P1LFE6_MALIO</name>
<reference evidence="2" key="1">
    <citation type="submission" date="2018-11" db="EMBL/GenBank/DDBJ databases">
        <title>The first complete genome sequence of Mycoplasma iowae strain 695.</title>
        <authorList>
            <person name="Ghanem M."/>
            <person name="El-Gazzar M."/>
        </authorList>
    </citation>
    <scope>NUCLEOTIDE SEQUENCE [LARGE SCALE GENOMIC DNA]</scope>
    <source>
        <strain evidence="2">695</strain>
    </source>
</reference>
<evidence type="ECO:0008006" key="3">
    <source>
        <dbReference type="Google" id="ProtNLM"/>
    </source>
</evidence>